<evidence type="ECO:0000256" key="3">
    <source>
        <dbReference type="ARBA" id="ARBA00022692"/>
    </source>
</evidence>
<keyword evidence="3 7" id="KW-0812">Transmembrane</keyword>
<organism evidence="10 11">
    <name type="scientific">Longimicrobium terrae</name>
    <dbReference type="NCBI Taxonomy" id="1639882"/>
    <lineage>
        <taxon>Bacteria</taxon>
        <taxon>Pseudomonadati</taxon>
        <taxon>Gemmatimonadota</taxon>
        <taxon>Longimicrobiia</taxon>
        <taxon>Longimicrobiales</taxon>
        <taxon>Longimicrobiaceae</taxon>
        <taxon>Longimicrobium</taxon>
    </lineage>
</organism>
<evidence type="ECO:0000256" key="7">
    <source>
        <dbReference type="SAM" id="Phobius"/>
    </source>
</evidence>
<dbReference type="RefSeq" id="WP_170035612.1">
    <property type="nucleotide sequence ID" value="NZ_JABDTL010000001.1"/>
</dbReference>
<dbReference type="GO" id="GO:0022857">
    <property type="term" value="F:transmembrane transporter activity"/>
    <property type="evidence" value="ECO:0007669"/>
    <property type="project" value="TreeGrafter"/>
</dbReference>
<dbReference type="PANTHER" id="PTHR30572">
    <property type="entry name" value="MEMBRANE COMPONENT OF TRANSPORTER-RELATED"/>
    <property type="match status" value="1"/>
</dbReference>
<evidence type="ECO:0000313" key="10">
    <source>
        <dbReference type="EMBL" id="MBB6070211.1"/>
    </source>
</evidence>
<comment type="subcellular location">
    <subcellularLocation>
        <location evidence="1">Cell membrane</location>
        <topology evidence="1">Multi-pass membrane protein</topology>
    </subcellularLocation>
</comment>
<feature type="transmembrane region" description="Helical" evidence="7">
    <location>
        <begin position="26"/>
        <end position="48"/>
    </location>
</feature>
<dbReference type="Proteomes" id="UP000582837">
    <property type="component" value="Unassembled WGS sequence"/>
</dbReference>
<name>A0A841GN27_9BACT</name>
<protein>
    <submittedName>
        <fullName evidence="10">Putative ABC transport system permease protein</fullName>
    </submittedName>
</protein>
<evidence type="ECO:0000259" key="9">
    <source>
        <dbReference type="Pfam" id="PF12704"/>
    </source>
</evidence>
<comment type="similarity">
    <text evidence="6">Belongs to the ABC-4 integral membrane protein family.</text>
</comment>
<proteinExistence type="inferred from homology"/>
<evidence type="ECO:0000256" key="6">
    <source>
        <dbReference type="ARBA" id="ARBA00038076"/>
    </source>
</evidence>
<accession>A0A841GN27</accession>
<gene>
    <name evidence="10" type="ORF">HNQ61_001830</name>
</gene>
<evidence type="ECO:0000256" key="4">
    <source>
        <dbReference type="ARBA" id="ARBA00022989"/>
    </source>
</evidence>
<evidence type="ECO:0000256" key="5">
    <source>
        <dbReference type="ARBA" id="ARBA00023136"/>
    </source>
</evidence>
<feature type="transmembrane region" description="Helical" evidence="7">
    <location>
        <begin position="285"/>
        <end position="313"/>
    </location>
</feature>
<sequence length="412" mass="43275">MNWTAGREGVTIALESLRANKVRASLTILGIVIGVATVMTMAAAISGFRGSVMSSLESIGPKNFIVARFDQTTLQLGDGNGKPPWDGKPAITFSEAQMLAELPSIRSVSSSAGTNGKAKAGSRTIPGVQIGGQSADWPEYSQGDFVQGRNYLPLDEARSNSVAVLSLGLAEALFPGGNAVGREVRLAGQPFRVVGVYKVKDNIFASSADNTAYVPTTTAIKRLGADPDWMSLLVVPATDATQAQAMDEVTSALRISRGLRPGEENNFALMRQEAFGELFDRITGVFFLVMLVLAGIGLIVGGVGVVGIMMISVTERTREIGVRKALGATPREILWQFLVESMTVTLVGGVIGLLIAMGFAGLITALTPVPASIPLWAVGASLLVAAIGGMGFGLYPAFKAARLDPVDALRYE</sequence>
<feature type="domain" description="MacB-like periplasmic core" evidence="9">
    <location>
        <begin position="26"/>
        <end position="251"/>
    </location>
</feature>
<comment type="caution">
    <text evidence="10">The sequence shown here is derived from an EMBL/GenBank/DDBJ whole genome shotgun (WGS) entry which is preliminary data.</text>
</comment>
<evidence type="ECO:0000313" key="11">
    <source>
        <dbReference type="Proteomes" id="UP000582837"/>
    </source>
</evidence>
<feature type="domain" description="ABC3 transporter permease C-terminal" evidence="8">
    <location>
        <begin position="292"/>
        <end position="405"/>
    </location>
</feature>
<feature type="transmembrane region" description="Helical" evidence="7">
    <location>
        <begin position="334"/>
        <end position="367"/>
    </location>
</feature>
<dbReference type="InterPro" id="IPR025857">
    <property type="entry name" value="MacB_PCD"/>
</dbReference>
<dbReference type="EMBL" id="JACHIA010000004">
    <property type="protein sequence ID" value="MBB6070211.1"/>
    <property type="molecule type" value="Genomic_DNA"/>
</dbReference>
<keyword evidence="11" id="KW-1185">Reference proteome</keyword>
<evidence type="ECO:0000256" key="1">
    <source>
        <dbReference type="ARBA" id="ARBA00004651"/>
    </source>
</evidence>
<feature type="transmembrane region" description="Helical" evidence="7">
    <location>
        <begin position="373"/>
        <end position="395"/>
    </location>
</feature>
<reference evidence="10 11" key="1">
    <citation type="submission" date="2020-08" db="EMBL/GenBank/DDBJ databases">
        <title>Genomic Encyclopedia of Type Strains, Phase IV (KMG-IV): sequencing the most valuable type-strain genomes for metagenomic binning, comparative biology and taxonomic classification.</title>
        <authorList>
            <person name="Goeker M."/>
        </authorList>
    </citation>
    <scope>NUCLEOTIDE SEQUENCE [LARGE SCALE GENOMIC DNA]</scope>
    <source>
        <strain evidence="10 11">DSM 29007</strain>
    </source>
</reference>
<dbReference type="InterPro" id="IPR003838">
    <property type="entry name" value="ABC3_permease_C"/>
</dbReference>
<keyword evidence="5 7" id="KW-0472">Membrane</keyword>
<dbReference type="Pfam" id="PF12704">
    <property type="entry name" value="MacB_PCD"/>
    <property type="match status" value="1"/>
</dbReference>
<dbReference type="GO" id="GO:0005886">
    <property type="term" value="C:plasma membrane"/>
    <property type="evidence" value="ECO:0007669"/>
    <property type="project" value="UniProtKB-SubCell"/>
</dbReference>
<keyword evidence="4 7" id="KW-1133">Transmembrane helix</keyword>
<dbReference type="PANTHER" id="PTHR30572:SF4">
    <property type="entry name" value="ABC TRANSPORTER PERMEASE YTRF"/>
    <property type="match status" value="1"/>
</dbReference>
<keyword evidence="2" id="KW-1003">Cell membrane</keyword>
<dbReference type="InterPro" id="IPR050250">
    <property type="entry name" value="Macrolide_Exporter_MacB"/>
</dbReference>
<dbReference type="Pfam" id="PF02687">
    <property type="entry name" value="FtsX"/>
    <property type="match status" value="1"/>
</dbReference>
<evidence type="ECO:0000256" key="2">
    <source>
        <dbReference type="ARBA" id="ARBA00022475"/>
    </source>
</evidence>
<evidence type="ECO:0000259" key="8">
    <source>
        <dbReference type="Pfam" id="PF02687"/>
    </source>
</evidence>
<dbReference type="AlphaFoldDB" id="A0A841GN27"/>